<name>A0ABR7GGZ0_9FIRM</name>
<comment type="caution">
    <text evidence="2">The sequence shown here is derived from an EMBL/GenBank/DDBJ whole genome shotgun (WGS) entry which is preliminary data.</text>
</comment>
<evidence type="ECO:0000313" key="2">
    <source>
        <dbReference type="EMBL" id="MBC5686723.1"/>
    </source>
</evidence>
<accession>A0ABR7GGZ0</accession>
<dbReference type="RefSeq" id="WP_118281625.1">
    <property type="nucleotide sequence ID" value="NZ_JACOPG010000003.1"/>
</dbReference>
<dbReference type="PANTHER" id="PTHR22916">
    <property type="entry name" value="GLYCOSYLTRANSFERASE"/>
    <property type="match status" value="1"/>
</dbReference>
<sequence length="390" mass="44706">MTGQIKFSVVISAYNVEEYLPGLLQDLLEQTYNNFEVILVDDCATDQTGAVAESYLQAFRGKQADYVVIHKPENEGLSMARNTGISHAAGDYILFLDADDGVEKTLLERLYHALDEQPADMVVFGYTEDYYQKNALSYQVQKTPELYYFSDHIHDGAQGWKRPLAYAYPYIIELEHETMFGYAWNKAYRLSFLQEQKLQFQNIVHIEDILFNVQAAGALQSLLTLPDVLYHYANRGQSRLTDKYLPEYFALQKTRVQAFLNMQMRKIQTVTEGMTKGETGGLENLDVGAWRMRLHEVMAGVYFRSFQSSMVRGIQHGDSKREVMARARAELEGPLYGRLRRHLSEDGRVAKILYAPLVRGDISGAYRRAKEIAWAKEHMAGAYVKLKQNR</sequence>
<dbReference type="EMBL" id="JACOPG010000003">
    <property type="protein sequence ID" value="MBC5686723.1"/>
    <property type="molecule type" value="Genomic_DNA"/>
</dbReference>
<gene>
    <name evidence="2" type="ORF">H8R94_08945</name>
</gene>
<dbReference type="InterPro" id="IPR001173">
    <property type="entry name" value="Glyco_trans_2-like"/>
</dbReference>
<feature type="domain" description="Glycosyltransferase 2-like" evidence="1">
    <location>
        <begin position="8"/>
        <end position="139"/>
    </location>
</feature>
<organism evidence="2 3">
    <name type="scientific">Roseburia lenta</name>
    <dbReference type="NCBI Taxonomy" id="2763061"/>
    <lineage>
        <taxon>Bacteria</taxon>
        <taxon>Bacillati</taxon>
        <taxon>Bacillota</taxon>
        <taxon>Clostridia</taxon>
        <taxon>Lachnospirales</taxon>
        <taxon>Lachnospiraceae</taxon>
        <taxon>Roseburia</taxon>
    </lineage>
</organism>
<protein>
    <submittedName>
        <fullName evidence="2">Glycosyltransferase family 2 protein</fullName>
    </submittedName>
</protein>
<proteinExistence type="predicted"/>
<evidence type="ECO:0000313" key="3">
    <source>
        <dbReference type="Proteomes" id="UP000643810"/>
    </source>
</evidence>
<dbReference type="Gene3D" id="3.90.550.10">
    <property type="entry name" value="Spore Coat Polysaccharide Biosynthesis Protein SpsA, Chain A"/>
    <property type="match status" value="1"/>
</dbReference>
<dbReference type="CDD" id="cd00761">
    <property type="entry name" value="Glyco_tranf_GTA_type"/>
    <property type="match status" value="1"/>
</dbReference>
<dbReference type="Proteomes" id="UP000643810">
    <property type="component" value="Unassembled WGS sequence"/>
</dbReference>
<dbReference type="PANTHER" id="PTHR22916:SF3">
    <property type="entry name" value="UDP-GLCNAC:BETAGAL BETA-1,3-N-ACETYLGLUCOSAMINYLTRANSFERASE-LIKE PROTEIN 1"/>
    <property type="match status" value="1"/>
</dbReference>
<reference evidence="2 3" key="1">
    <citation type="submission" date="2020-08" db="EMBL/GenBank/DDBJ databases">
        <title>Genome public.</title>
        <authorList>
            <person name="Liu C."/>
            <person name="Sun Q."/>
        </authorList>
    </citation>
    <scope>NUCLEOTIDE SEQUENCE [LARGE SCALE GENOMIC DNA]</scope>
    <source>
        <strain evidence="2 3">NSJ-9</strain>
    </source>
</reference>
<dbReference type="SUPFAM" id="SSF53448">
    <property type="entry name" value="Nucleotide-diphospho-sugar transferases"/>
    <property type="match status" value="1"/>
</dbReference>
<dbReference type="InterPro" id="IPR029044">
    <property type="entry name" value="Nucleotide-diphossugar_trans"/>
</dbReference>
<keyword evidence="3" id="KW-1185">Reference proteome</keyword>
<evidence type="ECO:0000259" key="1">
    <source>
        <dbReference type="Pfam" id="PF00535"/>
    </source>
</evidence>
<dbReference type="Pfam" id="PF00535">
    <property type="entry name" value="Glycos_transf_2"/>
    <property type="match status" value="1"/>
</dbReference>